<dbReference type="InterPro" id="IPR013783">
    <property type="entry name" value="Ig-like_fold"/>
</dbReference>
<dbReference type="EMBL" id="LGRX02032474">
    <property type="protein sequence ID" value="KAK3243966.1"/>
    <property type="molecule type" value="Genomic_DNA"/>
</dbReference>
<evidence type="ECO:0000313" key="1">
    <source>
        <dbReference type="EMBL" id="KAK3243965.1"/>
    </source>
</evidence>
<dbReference type="InterPro" id="IPR014756">
    <property type="entry name" value="Ig_E-set"/>
</dbReference>
<evidence type="ECO:0000313" key="4">
    <source>
        <dbReference type="Proteomes" id="UP001190700"/>
    </source>
</evidence>
<dbReference type="PANTHER" id="PTHR16165">
    <property type="entry name" value="NXPE FAMILY MEMBER"/>
    <property type="match status" value="1"/>
</dbReference>
<evidence type="ECO:0000313" key="2">
    <source>
        <dbReference type="EMBL" id="KAK3243966.1"/>
    </source>
</evidence>
<reference evidence="3" key="2">
    <citation type="submission" date="2023-06" db="EMBL/GenBank/DDBJ databases">
        <title>Long-read-based genome assembly of the green algal bacterivore Cymbomonas tetramitiformis.</title>
        <authorList>
            <person name="Gyaltshen Y."/>
            <person name="Rozenberg A."/>
            <person name="Paasch A."/>
            <person name="Burns J.A."/>
            <person name="Warring S."/>
            <person name="Larson R."/>
            <person name="Maurer-Alcala X."/>
            <person name="Dacks J."/>
            <person name="Kim E."/>
        </authorList>
    </citation>
    <scope>NUCLEOTIDE SEQUENCE</scope>
    <source>
        <strain evidence="3">PLY_AMNH</strain>
    </source>
</reference>
<name>A0AAE0FFM1_9CHLO</name>
<dbReference type="Gene3D" id="2.60.40.10">
    <property type="entry name" value="Immunoglobulins"/>
    <property type="match status" value="1"/>
</dbReference>
<keyword evidence="4" id="KW-1185">Reference proteome</keyword>
<protein>
    <submittedName>
        <fullName evidence="3">Uncharacterized protein</fullName>
    </submittedName>
</protein>
<dbReference type="AlphaFoldDB" id="A0AAE0FFM1"/>
<organism evidence="3 4">
    <name type="scientific">Cymbomonas tetramitiformis</name>
    <dbReference type="NCBI Taxonomy" id="36881"/>
    <lineage>
        <taxon>Eukaryota</taxon>
        <taxon>Viridiplantae</taxon>
        <taxon>Chlorophyta</taxon>
        <taxon>Pyramimonadophyceae</taxon>
        <taxon>Pyramimonadales</taxon>
        <taxon>Pyramimonadaceae</taxon>
        <taxon>Cymbomonas</taxon>
    </lineage>
</organism>
<dbReference type="SUPFAM" id="SSF81296">
    <property type="entry name" value="E set domains"/>
    <property type="match status" value="1"/>
</dbReference>
<proteinExistence type="predicted"/>
<reference evidence="3 4" key="1">
    <citation type="journal article" date="2015" name="Genome Biol. Evol.">
        <title>Comparative Genomics of a Bacterivorous Green Alga Reveals Evolutionary Causalities and Consequences of Phago-Mixotrophic Mode of Nutrition.</title>
        <authorList>
            <person name="Burns J.A."/>
            <person name="Paasch A."/>
            <person name="Narechania A."/>
            <person name="Kim E."/>
        </authorList>
    </citation>
    <scope>NUCLEOTIDE SEQUENCE [LARGE SCALE GENOMIC DNA]</scope>
    <source>
        <strain evidence="3">PLY_AMNH</strain>
    </source>
</reference>
<dbReference type="EMBL" id="LGRX02032475">
    <property type="protein sequence ID" value="KAK3243965.1"/>
    <property type="molecule type" value="Genomic_DNA"/>
</dbReference>
<accession>A0AAE0FFM1</accession>
<dbReference type="Proteomes" id="UP001190700">
    <property type="component" value="Unassembled WGS sequence"/>
</dbReference>
<comment type="caution">
    <text evidence="3">The sequence shown here is derived from an EMBL/GenBank/DDBJ whole genome shotgun (WGS) entry which is preliminary data.</text>
</comment>
<gene>
    <name evidence="3" type="ORF">CYMTET_32125</name>
    <name evidence="2" type="ORF">CYMTET_46406</name>
    <name evidence="1" type="ORF">CYMTET_46407</name>
</gene>
<sequence>MDIVPNQKTIFLVAIRLTAFFLLFVQDIQTVYSDDSRGISSKLTSAQHSQVVGLSKVFESSASINFVIEAKDATGTKKTYGGDTLLVTFKGPSIVTAQVEDLKNGDYEIKAKLTDPGVYDMVTLIYSSNVCGENASSADFVRTTNSAEFAACRPCVLERMKSQQVAIQESARQPRCRLGPDSACHSFAEFWTELNLGVEVSPENDPLASLYTRYEEQDVDCARSRTHSPGRWVQRRGGVPRNMWCYNPRITLPRAPEYAWVPHSCELKSSLNQRRFIAQPDLMDKNYLFLGDSLMMELFYAFQEFTKCRSCQFFFPNPKFFGLPLIVNYINLESRLLAYDVVVIGSGFHDVAFPGTFGSASASRRANFVKKCDAEFKTLAKVKLLNTTNLPPCSSKTQGTVEAYSSNLQALTLILQRVQAQGVLVLWRLVGLPRPPSEAKKCHEYPQRVERVQEMNRLATAAMTKIGVPILDSAALEGSSPSGWYRDHLHHMPTDLKTDRMGCVLPFTTAMVLYELLQTHAQPPTSIRKRPVRKGVSDQFFPRY</sequence>
<evidence type="ECO:0000313" key="3">
    <source>
        <dbReference type="EMBL" id="KAK3258849.1"/>
    </source>
</evidence>
<dbReference type="EMBL" id="LGRX02019223">
    <property type="protein sequence ID" value="KAK3258849.1"/>
    <property type="molecule type" value="Genomic_DNA"/>
</dbReference>
<dbReference type="PANTHER" id="PTHR16165:SF5">
    <property type="entry name" value="NXPE FAMILY MEMBER 3"/>
    <property type="match status" value="1"/>
</dbReference>